<dbReference type="InterPro" id="IPR011453">
    <property type="entry name" value="DUF1559"/>
</dbReference>
<proteinExistence type="predicted"/>
<dbReference type="Pfam" id="PF07596">
    <property type="entry name" value="SBP_bac_10"/>
    <property type="match status" value="1"/>
</dbReference>
<dbReference type="AlphaFoldDB" id="A0A517YFQ1"/>
<dbReference type="NCBIfam" id="TIGR04294">
    <property type="entry name" value="pre_pil_HX9DG"/>
    <property type="match status" value="1"/>
</dbReference>
<dbReference type="Proteomes" id="UP000315017">
    <property type="component" value="Chromosome"/>
</dbReference>
<organism evidence="2 3">
    <name type="scientific">Anatilimnocola aggregata</name>
    <dbReference type="NCBI Taxonomy" id="2528021"/>
    <lineage>
        <taxon>Bacteria</taxon>
        <taxon>Pseudomonadati</taxon>
        <taxon>Planctomycetota</taxon>
        <taxon>Planctomycetia</taxon>
        <taxon>Pirellulales</taxon>
        <taxon>Pirellulaceae</taxon>
        <taxon>Anatilimnocola</taxon>
    </lineage>
</organism>
<name>A0A517YFQ1_9BACT</name>
<dbReference type="InterPro" id="IPR027558">
    <property type="entry name" value="Pre_pil_HX9DG_C"/>
</dbReference>
<reference evidence="2 3" key="1">
    <citation type="submission" date="2019-02" db="EMBL/GenBank/DDBJ databases">
        <title>Deep-cultivation of Planctomycetes and their phenomic and genomic characterization uncovers novel biology.</title>
        <authorList>
            <person name="Wiegand S."/>
            <person name="Jogler M."/>
            <person name="Boedeker C."/>
            <person name="Pinto D."/>
            <person name="Vollmers J."/>
            <person name="Rivas-Marin E."/>
            <person name="Kohn T."/>
            <person name="Peeters S.H."/>
            <person name="Heuer A."/>
            <person name="Rast P."/>
            <person name="Oberbeckmann S."/>
            <person name="Bunk B."/>
            <person name="Jeske O."/>
            <person name="Meyerdierks A."/>
            <person name="Storesund J.E."/>
            <person name="Kallscheuer N."/>
            <person name="Luecker S."/>
            <person name="Lage O.M."/>
            <person name="Pohl T."/>
            <person name="Merkel B.J."/>
            <person name="Hornburger P."/>
            <person name="Mueller R.-W."/>
            <person name="Bruemmer F."/>
            <person name="Labrenz M."/>
            <person name="Spormann A.M."/>
            <person name="Op den Camp H."/>
            <person name="Overmann J."/>
            <person name="Amann R."/>
            <person name="Jetten M.S.M."/>
            <person name="Mascher T."/>
            <person name="Medema M.H."/>
            <person name="Devos D.P."/>
            <person name="Kaster A.-K."/>
            <person name="Ovreas L."/>
            <person name="Rohde M."/>
            <person name="Galperin M.Y."/>
            <person name="Jogler C."/>
        </authorList>
    </citation>
    <scope>NUCLEOTIDE SEQUENCE [LARGE SCALE GENOMIC DNA]</scope>
    <source>
        <strain evidence="2 3">ETA_A8</strain>
    </source>
</reference>
<dbReference type="EMBL" id="CP036274">
    <property type="protein sequence ID" value="QDU29060.1"/>
    <property type="molecule type" value="Genomic_DNA"/>
</dbReference>
<evidence type="ECO:0000259" key="1">
    <source>
        <dbReference type="Pfam" id="PF07596"/>
    </source>
</evidence>
<evidence type="ECO:0000313" key="2">
    <source>
        <dbReference type="EMBL" id="QDU29060.1"/>
    </source>
</evidence>
<gene>
    <name evidence="2" type="ORF">ETAA8_41670</name>
</gene>
<protein>
    <recommendedName>
        <fullName evidence="1">DUF1559 domain-containing protein</fullName>
    </recommendedName>
</protein>
<accession>A0A517YFQ1</accession>
<feature type="domain" description="DUF1559" evidence="1">
    <location>
        <begin position="24"/>
        <end position="151"/>
    </location>
</feature>
<dbReference type="KEGG" id="aagg:ETAA8_41670"/>
<keyword evidence="3" id="KW-1185">Reference proteome</keyword>
<sequence>MFGRGNYVANNGIGPAIEYRLGPGHTTPPMMDRPGGVFFINSWLGLKQLTDGTTHTVMISEIRCPKNPLDGRGIMHYPEGPLFHHNRTPNSLVPDEIRTAWCQTTAQAPCIGAYAAYNSIRDLRTARSSHSGGVNILLADCSVRFVSEVINLSTWTALSSPDGGETIGNY</sequence>
<evidence type="ECO:0000313" key="3">
    <source>
        <dbReference type="Proteomes" id="UP000315017"/>
    </source>
</evidence>